<dbReference type="Proteomes" id="UP001189429">
    <property type="component" value="Unassembled WGS sequence"/>
</dbReference>
<name>A0ABN9TEW0_9DINO</name>
<evidence type="ECO:0000313" key="1">
    <source>
        <dbReference type="EMBL" id="CAK0844075.1"/>
    </source>
</evidence>
<reference evidence="1" key="1">
    <citation type="submission" date="2023-10" db="EMBL/GenBank/DDBJ databases">
        <authorList>
            <person name="Chen Y."/>
            <person name="Shah S."/>
            <person name="Dougan E. K."/>
            <person name="Thang M."/>
            <person name="Chan C."/>
        </authorList>
    </citation>
    <scope>NUCLEOTIDE SEQUENCE [LARGE SCALE GENOMIC DNA]</scope>
</reference>
<feature type="non-terminal residue" evidence="1">
    <location>
        <position position="107"/>
    </location>
</feature>
<gene>
    <name evidence="1" type="ORF">PCOR1329_LOCUS38246</name>
</gene>
<comment type="caution">
    <text evidence="1">The sequence shown here is derived from an EMBL/GenBank/DDBJ whole genome shotgun (WGS) entry which is preliminary data.</text>
</comment>
<evidence type="ECO:0000313" key="2">
    <source>
        <dbReference type="Proteomes" id="UP001189429"/>
    </source>
</evidence>
<feature type="non-terminal residue" evidence="1">
    <location>
        <position position="1"/>
    </location>
</feature>
<proteinExistence type="predicted"/>
<accession>A0ABN9TEW0</accession>
<protein>
    <submittedName>
        <fullName evidence="1">Uncharacterized protein</fullName>
    </submittedName>
</protein>
<organism evidence="1 2">
    <name type="scientific">Prorocentrum cordatum</name>
    <dbReference type="NCBI Taxonomy" id="2364126"/>
    <lineage>
        <taxon>Eukaryota</taxon>
        <taxon>Sar</taxon>
        <taxon>Alveolata</taxon>
        <taxon>Dinophyceae</taxon>
        <taxon>Prorocentrales</taxon>
        <taxon>Prorocentraceae</taxon>
        <taxon>Prorocentrum</taxon>
    </lineage>
</organism>
<dbReference type="EMBL" id="CAUYUJ010014629">
    <property type="protein sequence ID" value="CAK0844075.1"/>
    <property type="molecule type" value="Genomic_DNA"/>
</dbReference>
<sequence>EDVQKALHANCPEHCGRRRHRRAEESPERATEAYLEELANASFKCSTAKRGEMCYDLVEWTVTKVLEDPDFHAGVSAAASPEQVQLQLHRDRPGICPLPCLEGLPHQ</sequence>
<keyword evidence="2" id="KW-1185">Reference proteome</keyword>